<evidence type="ECO:0008006" key="2">
    <source>
        <dbReference type="Google" id="ProtNLM"/>
    </source>
</evidence>
<evidence type="ECO:0000313" key="1">
    <source>
        <dbReference type="EMBL" id="VAW96360.1"/>
    </source>
</evidence>
<dbReference type="Pfam" id="PF07437">
    <property type="entry name" value="YfaZ"/>
    <property type="match status" value="1"/>
</dbReference>
<dbReference type="EMBL" id="UOFR01000038">
    <property type="protein sequence ID" value="VAW96360.1"/>
    <property type="molecule type" value="Genomic_DNA"/>
</dbReference>
<gene>
    <name evidence="1" type="ORF">MNBD_GAMMA21-998</name>
</gene>
<accession>A0A3B1A457</accession>
<proteinExistence type="predicted"/>
<name>A0A3B1A457_9ZZZZ</name>
<reference evidence="1" key="1">
    <citation type="submission" date="2018-06" db="EMBL/GenBank/DDBJ databases">
        <authorList>
            <person name="Zhirakovskaya E."/>
        </authorList>
    </citation>
    <scope>NUCLEOTIDE SEQUENCE</scope>
</reference>
<dbReference type="InterPro" id="IPR009998">
    <property type="entry name" value="YfaZ"/>
</dbReference>
<sequence>MYRRFIFILVALFLSQIVRAESLNIQLGDNSARVMYATEVIGGSFGPTDLEVGAYYNNDKDKLFHLGLLIRNNTLDNPLIIGFGTRLYYADVGNQSGQNPATASAVALGGEVLYVPDAFNGFGIGFNYFYAPSVLTFQDGDGFSEYGAIGSYAVSKQARFYVGYRFMELRIENASDIEVDSGFIFGFNLRF</sequence>
<protein>
    <recommendedName>
        <fullName evidence="2">YfaZ</fullName>
    </recommendedName>
</protein>
<organism evidence="1">
    <name type="scientific">hydrothermal vent metagenome</name>
    <dbReference type="NCBI Taxonomy" id="652676"/>
    <lineage>
        <taxon>unclassified sequences</taxon>
        <taxon>metagenomes</taxon>
        <taxon>ecological metagenomes</taxon>
    </lineage>
</organism>
<dbReference type="AlphaFoldDB" id="A0A3B1A457"/>